<evidence type="ECO:0000313" key="5">
    <source>
        <dbReference type="Ensembl" id="ENSOANP00000047477.1"/>
    </source>
</evidence>
<organism evidence="5 6">
    <name type="scientific">Ornithorhynchus anatinus</name>
    <name type="common">Duckbill platypus</name>
    <dbReference type="NCBI Taxonomy" id="9258"/>
    <lineage>
        <taxon>Eukaryota</taxon>
        <taxon>Metazoa</taxon>
        <taxon>Chordata</taxon>
        <taxon>Craniata</taxon>
        <taxon>Vertebrata</taxon>
        <taxon>Euteleostomi</taxon>
        <taxon>Mammalia</taxon>
        <taxon>Monotremata</taxon>
        <taxon>Ornithorhynchidae</taxon>
        <taxon>Ornithorhynchus</taxon>
    </lineage>
</organism>
<dbReference type="AlphaFoldDB" id="A0A6I8P3B6"/>
<dbReference type="GO" id="GO:0005576">
    <property type="term" value="C:extracellular region"/>
    <property type="evidence" value="ECO:0007669"/>
    <property type="project" value="UniProtKB-SubCell"/>
</dbReference>
<proteinExistence type="predicted"/>
<keyword evidence="4" id="KW-0964">Secreted</keyword>
<keyword evidence="3" id="KW-0963">Cytoplasm</keyword>
<reference evidence="5" key="3">
    <citation type="submission" date="2025-09" db="UniProtKB">
        <authorList>
            <consortium name="Ensembl"/>
        </authorList>
    </citation>
    <scope>IDENTIFICATION</scope>
    <source>
        <strain evidence="5">Glennie</strain>
    </source>
</reference>
<keyword evidence="6" id="KW-1185">Reference proteome</keyword>
<dbReference type="InParanoid" id="A0A6I8P3B6"/>
<name>A0A6I8P3B6_ORNAN</name>
<protein>
    <submittedName>
        <fullName evidence="5">Uncharacterized protein</fullName>
    </submittedName>
</protein>
<reference evidence="5 6" key="1">
    <citation type="journal article" date="2008" name="Nature">
        <title>Genome analysis of the platypus reveals unique signatures of evolution.</title>
        <authorList>
            <person name="Warren W.C."/>
            <person name="Hillier L.W."/>
            <person name="Marshall Graves J.A."/>
            <person name="Birney E."/>
            <person name="Ponting C.P."/>
            <person name="Grutzner F."/>
            <person name="Belov K."/>
            <person name="Miller W."/>
            <person name="Clarke L."/>
            <person name="Chinwalla A.T."/>
            <person name="Yang S.P."/>
            <person name="Heger A."/>
            <person name="Locke D.P."/>
            <person name="Miethke P."/>
            <person name="Waters P.D."/>
            <person name="Veyrunes F."/>
            <person name="Fulton L."/>
            <person name="Fulton B."/>
            <person name="Graves T."/>
            <person name="Wallis J."/>
            <person name="Puente X.S."/>
            <person name="Lopez-Otin C."/>
            <person name="Ordonez G.R."/>
            <person name="Eichler E.E."/>
            <person name="Chen L."/>
            <person name="Cheng Z."/>
            <person name="Deakin J.E."/>
            <person name="Alsop A."/>
            <person name="Thompson K."/>
            <person name="Kirby P."/>
            <person name="Papenfuss A.T."/>
            <person name="Wakefield M.J."/>
            <person name="Olender T."/>
            <person name="Lancet D."/>
            <person name="Huttley G.A."/>
            <person name="Smit A.F."/>
            <person name="Pask A."/>
            <person name="Temple-Smith P."/>
            <person name="Batzer M.A."/>
            <person name="Walker J.A."/>
            <person name="Konkel M.K."/>
            <person name="Harris R.S."/>
            <person name="Whittington C.M."/>
            <person name="Wong E.S."/>
            <person name="Gemmell N.J."/>
            <person name="Buschiazzo E."/>
            <person name="Vargas Jentzsch I.M."/>
            <person name="Merkel A."/>
            <person name="Schmitz J."/>
            <person name="Zemann A."/>
            <person name="Churakov G."/>
            <person name="Kriegs J.O."/>
            <person name="Brosius J."/>
            <person name="Murchison E.P."/>
            <person name="Sachidanandam R."/>
            <person name="Smith C."/>
            <person name="Hannon G.J."/>
            <person name="Tsend-Ayush E."/>
            <person name="McMillan D."/>
            <person name="Attenborough R."/>
            <person name="Rens W."/>
            <person name="Ferguson-Smith M."/>
            <person name="Lefevre C.M."/>
            <person name="Sharp J.A."/>
            <person name="Nicholas K.R."/>
            <person name="Ray D.A."/>
            <person name="Kube M."/>
            <person name="Reinhardt R."/>
            <person name="Pringle T.H."/>
            <person name="Taylor J."/>
            <person name="Jones R.C."/>
            <person name="Nixon B."/>
            <person name="Dacheux J.L."/>
            <person name="Niwa H."/>
            <person name="Sekita Y."/>
            <person name="Huang X."/>
            <person name="Stark A."/>
            <person name="Kheradpour P."/>
            <person name="Kellis M."/>
            <person name="Flicek P."/>
            <person name="Chen Y."/>
            <person name="Webber C."/>
            <person name="Hardison R."/>
            <person name="Nelson J."/>
            <person name="Hallsworth-Pepin K."/>
            <person name="Delehaunty K."/>
            <person name="Markovic C."/>
            <person name="Minx P."/>
            <person name="Feng Y."/>
            <person name="Kremitzki C."/>
            <person name="Mitreva M."/>
            <person name="Glasscock J."/>
            <person name="Wylie T."/>
            <person name="Wohldmann P."/>
            <person name="Thiru P."/>
            <person name="Nhan M.N."/>
            <person name="Pohl C.S."/>
            <person name="Smith S.M."/>
            <person name="Hou S."/>
            <person name="Nefedov M."/>
            <person name="de Jong P.J."/>
            <person name="Renfree M.B."/>
            <person name="Mardis E.R."/>
            <person name="Wilson R.K."/>
        </authorList>
    </citation>
    <scope>NUCLEOTIDE SEQUENCE [LARGE SCALE GENOMIC DNA]</scope>
    <source>
        <strain evidence="5 6">Glennie</strain>
    </source>
</reference>
<dbReference type="InterPro" id="IPR028139">
    <property type="entry name" value="Humanin"/>
</dbReference>
<evidence type="ECO:0000313" key="6">
    <source>
        <dbReference type="Proteomes" id="UP000002279"/>
    </source>
</evidence>
<evidence type="ECO:0000256" key="2">
    <source>
        <dbReference type="ARBA" id="ARBA00004613"/>
    </source>
</evidence>
<comment type="subcellular location">
    <subcellularLocation>
        <location evidence="1">Cytoplasm</location>
    </subcellularLocation>
    <subcellularLocation>
        <location evidence="2">Secreted</location>
    </subcellularLocation>
</comment>
<dbReference type="Proteomes" id="UP000002279">
    <property type="component" value="Chromosome 6"/>
</dbReference>
<sequence>MARRKSNCLLLPISEIALPVQRRG</sequence>
<evidence type="ECO:0000256" key="4">
    <source>
        <dbReference type="ARBA" id="ARBA00022525"/>
    </source>
</evidence>
<dbReference type="Ensembl" id="ENSOANT00000053895.1">
    <property type="protein sequence ID" value="ENSOANP00000047477.1"/>
    <property type="gene ID" value="ENSOANG00000045584.1"/>
</dbReference>
<dbReference type="GO" id="GO:0005737">
    <property type="term" value="C:cytoplasm"/>
    <property type="evidence" value="ECO:0007669"/>
    <property type="project" value="UniProtKB-SubCell"/>
</dbReference>
<reference evidence="5" key="2">
    <citation type="submission" date="2025-08" db="UniProtKB">
        <authorList>
            <consortium name="Ensembl"/>
        </authorList>
    </citation>
    <scope>IDENTIFICATION</scope>
    <source>
        <strain evidence="5">Glennie</strain>
    </source>
</reference>
<evidence type="ECO:0000256" key="1">
    <source>
        <dbReference type="ARBA" id="ARBA00004496"/>
    </source>
</evidence>
<accession>A0A6I8P3B6</accession>
<evidence type="ECO:0000256" key="3">
    <source>
        <dbReference type="ARBA" id="ARBA00022490"/>
    </source>
</evidence>
<dbReference type="Pfam" id="PF15040">
    <property type="entry name" value="Humanin"/>
    <property type="match status" value="1"/>
</dbReference>